<accession>A0A0P0M1R0</accession>
<dbReference type="EMBL" id="CP013020">
    <property type="protein sequence ID" value="ALK83976.1"/>
    <property type="molecule type" value="Genomic_DNA"/>
</dbReference>
<dbReference type="AlphaFoldDB" id="A0A0P0M1R0"/>
<proteinExistence type="predicted"/>
<dbReference type="PATRIC" id="fig|821.40.peg.1625"/>
<gene>
    <name evidence="1" type="ORF">BvMPK_1369</name>
</gene>
<reference evidence="1 2" key="2">
    <citation type="journal article" date="2016" name="Genome Biol. Evol.">
        <title>Extensive mobilome-driven genome diversification in mouse gut-associated Bacteroides vulgatus mpk.</title>
        <authorList>
            <person name="Lange A."/>
            <person name="Beier S."/>
            <person name="Steimle A."/>
            <person name="Autenrieth I.B."/>
            <person name="Huson D.H."/>
            <person name="Frick J.S."/>
        </authorList>
    </citation>
    <scope>NUCLEOTIDE SEQUENCE [LARGE SCALE GENOMIC DNA]</scope>
    <source>
        <strain evidence="2">mpk</strain>
    </source>
</reference>
<dbReference type="Proteomes" id="UP000061587">
    <property type="component" value="Chromosome"/>
</dbReference>
<evidence type="ECO:0000313" key="2">
    <source>
        <dbReference type="Proteomes" id="UP000061587"/>
    </source>
</evidence>
<name>A0A0P0M1R0_PHOVU</name>
<evidence type="ECO:0008006" key="3">
    <source>
        <dbReference type="Google" id="ProtNLM"/>
    </source>
</evidence>
<evidence type="ECO:0000313" key="1">
    <source>
        <dbReference type="EMBL" id="ALK83976.1"/>
    </source>
</evidence>
<organism evidence="1 2">
    <name type="scientific">Phocaeicola vulgatus</name>
    <name type="common">Bacteroides vulgatus</name>
    <dbReference type="NCBI Taxonomy" id="821"/>
    <lineage>
        <taxon>Bacteria</taxon>
        <taxon>Pseudomonadati</taxon>
        <taxon>Bacteroidota</taxon>
        <taxon>Bacteroidia</taxon>
        <taxon>Bacteroidales</taxon>
        <taxon>Bacteroidaceae</taxon>
        <taxon>Phocaeicola</taxon>
    </lineage>
</organism>
<sequence length="454" mass="52386">MDMGASASVIQEYYKAVDYWADIAGKKDWKLAIWIVGRNDVDLVDKFLEIERSPVGQFDDIFFRFDTPYRGDDDEYAAQLWQEYAGWFDEQAEEKDDMLKALRHDGLLRTEYRPDTSAEPTAANLWKEMLRFKECISRLENAFFCIYFPPEQSGEFPRTEWFGQVLKEGVPQGIRLTTIDLKKDRNVALDESPEVVHIRPRFDMAAALHNRMARADAGNDLIAPENRFKQQVTAVMDCTRKQDLKPLEKEIRKLLDIAGELKDANIRISALFIASEACYAIREYKSSMKYSDKTIREAEKAMKDGEAAGYSYWKMAVSMKAAILTAEKKREEAVALYEGIAGKAVERKDPYYVMEGYRMCGFLRYEEGKLEQAFEYFLLALAGGSYLSEDIRRSSTFTYAAHLALHTGRQVRAPIDIEVLERQLHEWLGEDWKELVENPSMRQAEARRKGGIFN</sequence>
<protein>
    <recommendedName>
        <fullName evidence="3">Tetratricopeptide repeat protein</fullName>
    </recommendedName>
</protein>
<reference evidence="2" key="1">
    <citation type="submission" date="2015-10" db="EMBL/GenBank/DDBJ databases">
        <title>Extensive mobilome-driven genome diversification in gut-associated Bacteroides vulgatus mpk.</title>
        <authorList>
            <person name="Beier S."/>
            <person name="Lange A."/>
            <person name="Huson D.H."/>
            <person name="Frick J.-S."/>
            <person name="Autenrieth I.B."/>
        </authorList>
    </citation>
    <scope>NUCLEOTIDE SEQUENCE [LARGE SCALE GENOMIC DNA]</scope>
    <source>
        <strain evidence="2">mpk</strain>
    </source>
</reference>